<dbReference type="AlphaFoldDB" id="A0AAN7L5H9"/>
<evidence type="ECO:0000256" key="1">
    <source>
        <dbReference type="ARBA" id="ARBA00023242"/>
    </source>
</evidence>
<dbReference type="InterPro" id="IPR036529">
    <property type="entry name" value="KIX_dom_sf"/>
</dbReference>
<protein>
    <submittedName>
        <fullName evidence="4">Uncharacterized protein</fullName>
    </submittedName>
</protein>
<reference evidence="4" key="2">
    <citation type="submission" date="2023-11" db="EMBL/GenBank/DDBJ databases">
        <authorList>
            <person name="Zhang X."/>
        </authorList>
    </citation>
    <scope>NUCLEOTIDE SEQUENCE</scope>
    <source>
        <strain evidence="4">F231</strain>
        <tissue evidence="4">Mature leaves and different stages of flower and fruit</tissue>
    </source>
</reference>
<feature type="region of interest" description="Disordered" evidence="2">
    <location>
        <begin position="118"/>
        <end position="147"/>
    </location>
</feature>
<dbReference type="EMBL" id="JAXQNO010000019">
    <property type="protein sequence ID" value="KAK4774797.1"/>
    <property type="molecule type" value="Genomic_DNA"/>
</dbReference>
<dbReference type="Gene3D" id="1.10.246.20">
    <property type="entry name" value="Coactivator CBP, KIX domain"/>
    <property type="match status" value="1"/>
</dbReference>
<dbReference type="GO" id="GO:0006355">
    <property type="term" value="P:regulation of DNA-templated transcription"/>
    <property type="evidence" value="ECO:0007669"/>
    <property type="project" value="InterPro"/>
</dbReference>
<reference evidence="4 5" key="1">
    <citation type="journal article" date="2023" name="Hortic Res">
        <title>Pangenome of water caltrop reveals structural variations and asymmetric subgenome divergence after allopolyploidization.</title>
        <authorList>
            <person name="Zhang X."/>
            <person name="Chen Y."/>
            <person name="Wang L."/>
            <person name="Yuan Y."/>
            <person name="Fang M."/>
            <person name="Shi L."/>
            <person name="Lu R."/>
            <person name="Comes H.P."/>
            <person name="Ma Y."/>
            <person name="Chen Y."/>
            <person name="Huang G."/>
            <person name="Zhou Y."/>
            <person name="Zheng Z."/>
            <person name="Qiu Y."/>
        </authorList>
    </citation>
    <scope>NUCLEOTIDE SEQUENCE [LARGE SCALE GENOMIC DNA]</scope>
    <source>
        <strain evidence="4">F231</strain>
    </source>
</reference>
<organism evidence="4 5">
    <name type="scientific">Trapa natans</name>
    <name type="common">Water chestnut</name>
    <dbReference type="NCBI Taxonomy" id="22666"/>
    <lineage>
        <taxon>Eukaryota</taxon>
        <taxon>Viridiplantae</taxon>
        <taxon>Streptophyta</taxon>
        <taxon>Embryophyta</taxon>
        <taxon>Tracheophyta</taxon>
        <taxon>Spermatophyta</taxon>
        <taxon>Magnoliopsida</taxon>
        <taxon>eudicotyledons</taxon>
        <taxon>Gunneridae</taxon>
        <taxon>Pentapetalae</taxon>
        <taxon>rosids</taxon>
        <taxon>malvids</taxon>
        <taxon>Myrtales</taxon>
        <taxon>Lythraceae</taxon>
        <taxon>Trapa</taxon>
    </lineage>
</organism>
<comment type="caution">
    <text evidence="4">The sequence shown here is derived from an EMBL/GenBank/DDBJ whole genome shotgun (WGS) entry which is preliminary data.</text>
</comment>
<feature type="compositionally biased region" description="Polar residues" evidence="2">
    <location>
        <begin position="23"/>
        <end position="42"/>
    </location>
</feature>
<gene>
    <name evidence="3" type="ORF">SAY86_009732</name>
    <name evidence="4" type="ORF">SAY86_010340</name>
</gene>
<dbReference type="GO" id="GO:0003712">
    <property type="term" value="F:transcription coregulator activity"/>
    <property type="evidence" value="ECO:0007669"/>
    <property type="project" value="InterPro"/>
</dbReference>
<evidence type="ECO:0000313" key="3">
    <source>
        <dbReference type="EMBL" id="KAK4774797.1"/>
    </source>
</evidence>
<proteinExistence type="predicted"/>
<feature type="region of interest" description="Disordered" evidence="2">
    <location>
        <begin position="15"/>
        <end position="43"/>
    </location>
</feature>
<evidence type="ECO:0000313" key="5">
    <source>
        <dbReference type="Proteomes" id="UP001346149"/>
    </source>
</evidence>
<evidence type="ECO:0000256" key="2">
    <source>
        <dbReference type="SAM" id="MobiDB-lite"/>
    </source>
</evidence>
<evidence type="ECO:0000313" key="4">
    <source>
        <dbReference type="EMBL" id="KAK4775405.1"/>
    </source>
</evidence>
<keyword evidence="1" id="KW-0539">Nucleus</keyword>
<dbReference type="Proteomes" id="UP001346149">
    <property type="component" value="Unassembled WGS sequence"/>
</dbReference>
<sequence>MEKGRNEMNVQAHMSGQVPGHVPNQTTGQIPQRSVNSSMNTDQDLDTARKIVKDKIFDFLARRQERPMSHAQLQKFTDMVRRFEEGLFKLSPSQEDYMNMNMDTLESRLVSMLKCNSSSTSSTVIPTPGNPISAINSSPDVTDFDQS</sequence>
<accession>A0AAN7L5H9</accession>
<keyword evidence="5" id="KW-1185">Reference proteome</keyword>
<name>A0AAN7L5H9_TRANT</name>
<dbReference type="EMBL" id="JAXQNO010000019">
    <property type="protein sequence ID" value="KAK4775405.1"/>
    <property type="molecule type" value="Genomic_DNA"/>
</dbReference>